<evidence type="ECO:0000313" key="4">
    <source>
        <dbReference type="EMBL" id="KAK8596147.1"/>
    </source>
</evidence>
<evidence type="ECO:0000256" key="3">
    <source>
        <dbReference type="ARBA" id="ARBA00023295"/>
    </source>
</evidence>
<dbReference type="EMBL" id="JBBPBM010000002">
    <property type="protein sequence ID" value="KAK8596147.1"/>
    <property type="molecule type" value="Genomic_DNA"/>
</dbReference>
<sequence>MDCHSPGQGLMPASFKVRAVPLDAQCLTVASIKMNRPDSAEKVVILAERRISRDKPGEIYRKAVTVVSNMVYCRIPCGKAPPC</sequence>
<evidence type="ECO:0000256" key="1">
    <source>
        <dbReference type="ARBA" id="ARBA00022801"/>
    </source>
</evidence>
<dbReference type="InterPro" id="IPR024746">
    <property type="entry name" value="Glyco_hydro_100"/>
</dbReference>
<reference evidence="4 5" key="1">
    <citation type="journal article" date="2024" name="G3 (Bethesda)">
        <title>Genome assembly of Hibiscus sabdariffa L. provides insights into metabolisms of medicinal natural products.</title>
        <authorList>
            <person name="Kim T."/>
        </authorList>
    </citation>
    <scope>NUCLEOTIDE SEQUENCE [LARGE SCALE GENOMIC DNA]</scope>
    <source>
        <strain evidence="4">TK-2024</strain>
        <tissue evidence="4">Old leaves</tissue>
    </source>
</reference>
<dbReference type="PANTHER" id="PTHR31916:SF28">
    <property type="entry name" value="NEUTRAL_ALKALINE INVERTASE 3, CHLOROPLASTIC"/>
    <property type="match status" value="1"/>
</dbReference>
<accession>A0ABR2G6D9</accession>
<gene>
    <name evidence="4" type="ORF">V6N12_064646</name>
</gene>
<comment type="caution">
    <text evidence="4">The sequence shown here is derived from an EMBL/GenBank/DDBJ whole genome shotgun (WGS) entry which is preliminary data.</text>
</comment>
<organism evidence="4 5">
    <name type="scientific">Hibiscus sabdariffa</name>
    <name type="common">roselle</name>
    <dbReference type="NCBI Taxonomy" id="183260"/>
    <lineage>
        <taxon>Eukaryota</taxon>
        <taxon>Viridiplantae</taxon>
        <taxon>Streptophyta</taxon>
        <taxon>Embryophyta</taxon>
        <taxon>Tracheophyta</taxon>
        <taxon>Spermatophyta</taxon>
        <taxon>Magnoliopsida</taxon>
        <taxon>eudicotyledons</taxon>
        <taxon>Gunneridae</taxon>
        <taxon>Pentapetalae</taxon>
        <taxon>rosids</taxon>
        <taxon>malvids</taxon>
        <taxon>Malvales</taxon>
        <taxon>Malvaceae</taxon>
        <taxon>Malvoideae</taxon>
        <taxon>Hibiscus</taxon>
    </lineage>
</organism>
<evidence type="ECO:0000313" key="5">
    <source>
        <dbReference type="Proteomes" id="UP001472677"/>
    </source>
</evidence>
<name>A0ABR2G6D9_9ROSI</name>
<keyword evidence="5" id="KW-1185">Reference proteome</keyword>
<keyword evidence="2" id="KW-0119">Carbohydrate metabolism</keyword>
<keyword evidence="3" id="KW-0326">Glycosidase</keyword>
<keyword evidence="1" id="KW-0378">Hydrolase</keyword>
<evidence type="ECO:0000256" key="2">
    <source>
        <dbReference type="ARBA" id="ARBA00023277"/>
    </source>
</evidence>
<dbReference type="Proteomes" id="UP001472677">
    <property type="component" value="Unassembled WGS sequence"/>
</dbReference>
<proteinExistence type="predicted"/>
<protein>
    <submittedName>
        <fullName evidence="4">Uncharacterized protein</fullName>
    </submittedName>
</protein>
<dbReference type="PANTHER" id="PTHR31916">
    <property type="match status" value="1"/>
</dbReference>